<dbReference type="InterPro" id="IPR020843">
    <property type="entry name" value="ER"/>
</dbReference>
<comment type="caution">
    <text evidence="2">The sequence shown here is derived from an EMBL/GenBank/DDBJ whole genome shotgun (WGS) entry which is preliminary data.</text>
</comment>
<reference evidence="2 3" key="1">
    <citation type="submission" date="2023-08" db="EMBL/GenBank/DDBJ databases">
        <title>Black Yeasts Isolated from many extreme environments.</title>
        <authorList>
            <person name="Coleine C."/>
            <person name="Stajich J.E."/>
            <person name="Selbmann L."/>
        </authorList>
    </citation>
    <scope>NUCLEOTIDE SEQUENCE [LARGE SCALE GENOMIC DNA]</scope>
    <source>
        <strain evidence="2 3">CCFEE 5792</strain>
    </source>
</reference>
<dbReference type="SMART" id="SM00829">
    <property type="entry name" value="PKS_ER"/>
    <property type="match status" value="1"/>
</dbReference>
<dbReference type="InterPro" id="IPR036291">
    <property type="entry name" value="NAD(P)-bd_dom_sf"/>
</dbReference>
<dbReference type="Gene3D" id="3.90.180.10">
    <property type="entry name" value="Medium-chain alcohol dehydrogenases, catalytic domain"/>
    <property type="match status" value="1"/>
</dbReference>
<dbReference type="AlphaFoldDB" id="A0AAV9N0I1"/>
<name>A0AAV9N0I1_9EURO</name>
<keyword evidence="3" id="KW-1185">Reference proteome</keyword>
<dbReference type="GeneID" id="89974771"/>
<dbReference type="PANTHER" id="PTHR43482:SF4">
    <property type="entry name" value="ALCOHOL DEHYDROGENASE, PUTATIVE (AFU_ORTHOLOGUE AFUA_7G06260)-RELATED"/>
    <property type="match status" value="1"/>
</dbReference>
<dbReference type="InterPro" id="IPR013154">
    <property type="entry name" value="ADH-like_N"/>
</dbReference>
<dbReference type="GO" id="GO:0016491">
    <property type="term" value="F:oxidoreductase activity"/>
    <property type="evidence" value="ECO:0007669"/>
    <property type="project" value="InterPro"/>
</dbReference>
<dbReference type="EMBL" id="JAVRRD010000025">
    <property type="protein sequence ID" value="KAK5047503.1"/>
    <property type="molecule type" value="Genomic_DNA"/>
</dbReference>
<proteinExistence type="predicted"/>
<evidence type="ECO:0000313" key="3">
    <source>
        <dbReference type="Proteomes" id="UP001358417"/>
    </source>
</evidence>
<dbReference type="Pfam" id="PF08240">
    <property type="entry name" value="ADH_N"/>
    <property type="match status" value="1"/>
</dbReference>
<dbReference type="RefSeq" id="XP_064703047.1">
    <property type="nucleotide sequence ID" value="XM_064850160.1"/>
</dbReference>
<dbReference type="SUPFAM" id="SSF51735">
    <property type="entry name" value="NAD(P)-binding Rossmann-fold domains"/>
    <property type="match status" value="1"/>
</dbReference>
<protein>
    <recommendedName>
        <fullName evidence="1">Enoyl reductase (ER) domain-containing protein</fullName>
    </recommendedName>
</protein>
<dbReference type="Gene3D" id="3.40.50.720">
    <property type="entry name" value="NAD(P)-binding Rossmann-like Domain"/>
    <property type="match status" value="1"/>
</dbReference>
<organism evidence="2 3">
    <name type="scientific">Exophiala bonariae</name>
    <dbReference type="NCBI Taxonomy" id="1690606"/>
    <lineage>
        <taxon>Eukaryota</taxon>
        <taxon>Fungi</taxon>
        <taxon>Dikarya</taxon>
        <taxon>Ascomycota</taxon>
        <taxon>Pezizomycotina</taxon>
        <taxon>Eurotiomycetes</taxon>
        <taxon>Chaetothyriomycetidae</taxon>
        <taxon>Chaetothyriales</taxon>
        <taxon>Herpotrichiellaceae</taxon>
        <taxon>Exophiala</taxon>
    </lineage>
</organism>
<dbReference type="Proteomes" id="UP001358417">
    <property type="component" value="Unassembled WGS sequence"/>
</dbReference>
<accession>A0AAV9N0I1</accession>
<sequence length="349" mass="37176">MQAVRVHPNRVNATTPYSAANPAPVTAIHVDKGIPIPQPNGPGELLIRVRATTVIRDALTWPETYSKEYAILGHDFSGTVVSVYDEVEGSPFKPGDEVFGMARADRGGTWADYAVVMVDETCLKPEQLTWAEAAAAPLSALTAYQALFDKGGVVPPDLGNPDGLSLSQVHDSQGGQCRLLVTGATGGVGTYLVEMGRLAGMYVVAATSSNSRNKQFLESLGASEIVEYAELLSRTAKFDVIIDTVGGQVLKSCWELIGEVGTLVSIDSASYNFVEMHRDLGLGQQKTGVRALFFIVAPSRDDLGQISKALKSGLITPFVSSEMALTDAILAYERSEGQSIGRGKIVLIV</sequence>
<dbReference type="Pfam" id="PF13602">
    <property type="entry name" value="ADH_zinc_N_2"/>
    <property type="match status" value="1"/>
</dbReference>
<dbReference type="InterPro" id="IPR011032">
    <property type="entry name" value="GroES-like_sf"/>
</dbReference>
<feature type="domain" description="Enoyl reductase (ER)" evidence="1">
    <location>
        <begin position="23"/>
        <end position="347"/>
    </location>
</feature>
<evidence type="ECO:0000259" key="1">
    <source>
        <dbReference type="SMART" id="SM00829"/>
    </source>
</evidence>
<dbReference type="PANTHER" id="PTHR43482">
    <property type="entry name" value="PROTEIN AST1-RELATED"/>
    <property type="match status" value="1"/>
</dbReference>
<dbReference type="CDD" id="cd05289">
    <property type="entry name" value="MDR_like_2"/>
    <property type="match status" value="1"/>
</dbReference>
<evidence type="ECO:0000313" key="2">
    <source>
        <dbReference type="EMBL" id="KAK5047503.1"/>
    </source>
</evidence>
<dbReference type="SUPFAM" id="SSF50129">
    <property type="entry name" value="GroES-like"/>
    <property type="match status" value="1"/>
</dbReference>
<dbReference type="InterPro" id="IPR052585">
    <property type="entry name" value="Lipid_raft_assoc_Zn_ADH"/>
</dbReference>
<gene>
    <name evidence="2" type="ORF">LTR84_006600</name>
</gene>